<proteinExistence type="predicted"/>
<sequence length="339" mass="36839">MNRRDILNGIGATSAVSIAGLAGCLDGGDTGDDEYPSDALTWMVPWSEGGGTDTYARQLDPLMAEELGESVAIDNRAGAASLLGIEWLHNQEGDGYTFGTANTPSWQFAWRMNQDDAGGWEPTDFEPIAYFGIFGYTIIVNDDHGIEDYADLQDAYAGGDLENFAVQGVGHDSHVAAYLLRDDYDLEWDNVVPYDGGGEVNEAVISGEAPAGIATNTSAITAEESGNVSTVVNLMDTEIDAFPEIDQITDYGDSMSYLTEFRLTQIAPPDTPEDVREDLEAATEHAATHDDVQDWAEETGNIVEFGDMEDAADDLEGAVEQLEENIDFEEFQQRIQDDE</sequence>
<dbReference type="PANTHER" id="PTHR42928">
    <property type="entry name" value="TRICARBOXYLATE-BINDING PROTEIN"/>
    <property type="match status" value="1"/>
</dbReference>
<evidence type="ECO:0000313" key="2">
    <source>
        <dbReference type="EMBL" id="TYL39222.1"/>
    </source>
</evidence>
<organism evidence="2 3">
    <name type="scientific">Natronococcus pandeyae</name>
    <dbReference type="NCBI Taxonomy" id="2055836"/>
    <lineage>
        <taxon>Archaea</taxon>
        <taxon>Methanobacteriati</taxon>
        <taxon>Methanobacteriota</taxon>
        <taxon>Stenosarchaea group</taxon>
        <taxon>Halobacteria</taxon>
        <taxon>Halobacteriales</taxon>
        <taxon>Natrialbaceae</taxon>
        <taxon>Natronococcus</taxon>
    </lineage>
</organism>
<feature type="coiled-coil region" evidence="1">
    <location>
        <begin position="305"/>
        <end position="332"/>
    </location>
</feature>
<dbReference type="RefSeq" id="WP_148857365.1">
    <property type="nucleotide sequence ID" value="NZ_PHNJ01000003.1"/>
</dbReference>
<dbReference type="Gene3D" id="3.40.190.150">
    <property type="entry name" value="Bordetella uptake gene, domain 1"/>
    <property type="match status" value="1"/>
</dbReference>
<evidence type="ECO:0000256" key="1">
    <source>
        <dbReference type="SAM" id="Coils"/>
    </source>
</evidence>
<dbReference type="SUPFAM" id="SSF53850">
    <property type="entry name" value="Periplasmic binding protein-like II"/>
    <property type="match status" value="1"/>
</dbReference>
<dbReference type="InterPro" id="IPR042100">
    <property type="entry name" value="Bug_dom1"/>
</dbReference>
<keyword evidence="1" id="KW-0175">Coiled coil</keyword>
<dbReference type="OrthoDB" id="340746at2157"/>
<accession>A0A8J8Q5K9</accession>
<keyword evidence="3" id="KW-1185">Reference proteome</keyword>
<dbReference type="Pfam" id="PF03401">
    <property type="entry name" value="TctC"/>
    <property type="match status" value="1"/>
</dbReference>
<comment type="caution">
    <text evidence="2">The sequence shown here is derived from an EMBL/GenBank/DDBJ whole genome shotgun (WGS) entry which is preliminary data.</text>
</comment>
<reference evidence="2" key="1">
    <citation type="submission" date="2017-11" db="EMBL/GenBank/DDBJ databases">
        <authorList>
            <person name="Kajale S.C."/>
            <person name="Sharma A."/>
        </authorList>
    </citation>
    <scope>NUCLEOTIDE SEQUENCE</scope>
    <source>
        <strain evidence="2">LS1_42</strain>
    </source>
</reference>
<protein>
    <submittedName>
        <fullName evidence="2">ABC transporter substrate-binding protein</fullName>
    </submittedName>
</protein>
<gene>
    <name evidence="2" type="ORF">CV102_08020</name>
</gene>
<dbReference type="PANTHER" id="PTHR42928:SF5">
    <property type="entry name" value="BLR1237 PROTEIN"/>
    <property type="match status" value="1"/>
</dbReference>
<dbReference type="InterPro" id="IPR005064">
    <property type="entry name" value="BUG"/>
</dbReference>
<dbReference type="Proteomes" id="UP000766904">
    <property type="component" value="Unassembled WGS sequence"/>
</dbReference>
<dbReference type="AlphaFoldDB" id="A0A8J8Q5K9"/>
<dbReference type="PROSITE" id="PS51257">
    <property type="entry name" value="PROKAR_LIPOPROTEIN"/>
    <property type="match status" value="1"/>
</dbReference>
<dbReference type="EMBL" id="PHNJ01000003">
    <property type="protein sequence ID" value="TYL39222.1"/>
    <property type="molecule type" value="Genomic_DNA"/>
</dbReference>
<name>A0A8J8Q5K9_9EURY</name>
<evidence type="ECO:0000313" key="3">
    <source>
        <dbReference type="Proteomes" id="UP000766904"/>
    </source>
</evidence>
<dbReference type="Gene3D" id="3.40.190.10">
    <property type="entry name" value="Periplasmic binding protein-like II"/>
    <property type="match status" value="1"/>
</dbReference>